<dbReference type="InterPro" id="IPR016032">
    <property type="entry name" value="Sig_transdc_resp-reg_C-effctor"/>
</dbReference>
<dbReference type="SUPFAM" id="SSF48452">
    <property type="entry name" value="TPR-like"/>
    <property type="match status" value="2"/>
</dbReference>
<dbReference type="InterPro" id="IPR005158">
    <property type="entry name" value="BTAD"/>
</dbReference>
<evidence type="ECO:0000256" key="3">
    <source>
        <dbReference type="SAM" id="MobiDB-lite"/>
    </source>
</evidence>
<evidence type="ECO:0000259" key="4">
    <source>
        <dbReference type="SMART" id="SM00862"/>
    </source>
</evidence>
<dbReference type="PANTHER" id="PTHR47691:SF3">
    <property type="entry name" value="HTH-TYPE TRANSCRIPTIONAL REGULATOR RV0890C-RELATED"/>
    <property type="match status" value="1"/>
</dbReference>
<dbReference type="Gene3D" id="1.10.10.10">
    <property type="entry name" value="Winged helix-like DNA-binding domain superfamily/Winged helix DNA-binding domain"/>
    <property type="match status" value="1"/>
</dbReference>
<evidence type="ECO:0000313" key="6">
    <source>
        <dbReference type="EMBL" id="PWK48788.1"/>
    </source>
</evidence>
<dbReference type="GO" id="GO:0000160">
    <property type="term" value="P:phosphorelay signal transduction system"/>
    <property type="evidence" value="ECO:0007669"/>
    <property type="project" value="InterPro"/>
</dbReference>
<dbReference type="SUPFAM" id="SSF52540">
    <property type="entry name" value="P-loop containing nucleoside triphosphate hydrolases"/>
    <property type="match status" value="1"/>
</dbReference>
<reference evidence="6 7" key="1">
    <citation type="submission" date="2018-05" db="EMBL/GenBank/DDBJ databases">
        <title>Genomic Encyclopedia of Archaeal and Bacterial Type Strains, Phase II (KMG-II): from individual species to whole genera.</title>
        <authorList>
            <person name="Goeker M."/>
        </authorList>
    </citation>
    <scope>NUCLEOTIDE SEQUENCE [LARGE SCALE GENOMIC DNA]</scope>
    <source>
        <strain evidence="6 7">DSM 45184</strain>
    </source>
</reference>
<evidence type="ECO:0000256" key="1">
    <source>
        <dbReference type="ARBA" id="ARBA00005820"/>
    </source>
</evidence>
<dbReference type="GO" id="GO:0003677">
    <property type="term" value="F:DNA binding"/>
    <property type="evidence" value="ECO:0007669"/>
    <property type="project" value="UniProtKB-KW"/>
</dbReference>
<dbReference type="SMART" id="SM01043">
    <property type="entry name" value="BTAD"/>
    <property type="match status" value="1"/>
</dbReference>
<dbReference type="InterPro" id="IPR001867">
    <property type="entry name" value="OmpR/PhoB-type_DNA-bd"/>
</dbReference>
<accession>A0A316FIP6</accession>
<dbReference type="InterPro" id="IPR011990">
    <property type="entry name" value="TPR-like_helical_dom_sf"/>
</dbReference>
<dbReference type="AlphaFoldDB" id="A0A316FIP6"/>
<proteinExistence type="inferred from homology"/>
<keyword evidence="2" id="KW-0238">DNA-binding</keyword>
<evidence type="ECO:0000259" key="5">
    <source>
        <dbReference type="SMART" id="SM01043"/>
    </source>
</evidence>
<comment type="similarity">
    <text evidence="1">Belongs to the AfsR/DnrI/RedD regulatory family.</text>
</comment>
<evidence type="ECO:0000256" key="2">
    <source>
        <dbReference type="ARBA" id="ARBA00023125"/>
    </source>
</evidence>
<dbReference type="PRINTS" id="PR00364">
    <property type="entry name" value="DISEASERSIST"/>
</dbReference>
<comment type="caution">
    <text evidence="6">The sequence shown here is derived from an EMBL/GenBank/DDBJ whole genome shotgun (WGS) entry which is preliminary data.</text>
</comment>
<dbReference type="RefSeq" id="WP_239169971.1">
    <property type="nucleotide sequence ID" value="NZ_BONA01000035.1"/>
</dbReference>
<organism evidence="6 7">
    <name type="scientific">Actinoplanes xinjiangensis</name>
    <dbReference type="NCBI Taxonomy" id="512350"/>
    <lineage>
        <taxon>Bacteria</taxon>
        <taxon>Bacillati</taxon>
        <taxon>Actinomycetota</taxon>
        <taxon>Actinomycetes</taxon>
        <taxon>Micromonosporales</taxon>
        <taxon>Micromonosporaceae</taxon>
        <taxon>Actinoplanes</taxon>
    </lineage>
</organism>
<sequence length="1136" mass="118073">MRVDSDRLSVGLLGGLRVTRGGAELPMTGARVRGLVVRLAVAGGRPVAPGLLVEALWPEDQPTDPVNALQSLISRLRRLLGGGDTVTQAEGGYRLAVEPDDVDVNRFARLAAAGRESLRAGDPAGAAGPLGAAVALTTGSFEAAVTPAGAVTSVPGGRDTAAAGRGPAPIGTGPGTIAPELAEVAPAQAVRLGQAVVEAGADLAEAEIALGLAERAATRLTGLLAEHPLNERLAALLIDALTAQGRQADALAVYERVRAALGAQFGADPGAALRERHLLLLRGTPPLAPGRGPSTVPPRSGNDPDPPPTNLPEPLTSFVGRADDLGRVDALLAAGRLVTVLGPGGAGKTRLAVEAARRRAERFRDGVWLVDLASVTEPAKVGAAVVAAAGLRGSALFETANRVRPDGRGDVDVLAERLYGRQILLVVDNCEHLIDAVAHLVSALLVRCPQLRVLATSREPLAVDGESLVPLGPLGLPGVGAGAADAARAPAVRLFAERAAAVRPGFAVDDRTVGDVVRIVRGLDGLPLALELAAARLRTLGLAELAAGLSDRFRLLTSGNRTAQPRHRTLRAVIAWSWNLLAGDERVLAERVAVLPGGVTVATAAAISGGTAPVADLLAALVDRSLLQLAPGGRYRMLETIREYGIERLAEQGALAAVRDLAARHLAGLVSGYDDRLRTAAQVEALRAMRAEYDNTLTSLRHFCDVGDARSAVSLALDLCWYWQMFGRHADASYWLSAALSVPGDVDPVAADCAEAVLVLNRTGTEPGLVTETAVQRRVRVRALADRLATHPELPGPAGAIAAFILYFAGDNDLAEQRITRLIDGPDRWLSAMAHMMRAQIAENNGDVGQMGRDAATALDEFRALGDRWGQATVLPLRALIRQYDGDLDGALADLRSARALAAEFGSLDIADEIFIDLRWADLHMRRGEPDEARIAVAQARTRAGNSGSSEMRLLVDALEAGMLIWLGDLDRAAELISRAAAQAGIDGDETEDMRLLLGGDHGCAIVGAVRATLAVHQNDLDTAGKALAMAYPAAVQTQDMPILALVAVAAAGLAVQRGLLREAAALLGAAARLRGAHDHTALDVLMVATRARAALGEEGFGEAYAAGWNLEASAAQSLVDPARLAIGSGSPGVGA</sequence>
<feature type="domain" description="Bacterial transcriptional activator" evidence="5">
    <location>
        <begin position="102"/>
        <end position="281"/>
    </location>
</feature>
<dbReference type="InterPro" id="IPR027417">
    <property type="entry name" value="P-loop_NTPase"/>
</dbReference>
<dbReference type="PANTHER" id="PTHR47691">
    <property type="entry name" value="REGULATOR-RELATED"/>
    <property type="match status" value="1"/>
</dbReference>
<feature type="region of interest" description="Disordered" evidence="3">
    <location>
        <begin position="283"/>
        <end position="314"/>
    </location>
</feature>
<gene>
    <name evidence="6" type="ORF">BC793_105138</name>
</gene>
<dbReference type="SUPFAM" id="SSF46894">
    <property type="entry name" value="C-terminal effector domain of the bipartite response regulators"/>
    <property type="match status" value="1"/>
</dbReference>
<dbReference type="Proteomes" id="UP000245697">
    <property type="component" value="Unassembled WGS sequence"/>
</dbReference>
<dbReference type="Gene3D" id="1.25.40.10">
    <property type="entry name" value="Tetratricopeptide repeat domain"/>
    <property type="match status" value="2"/>
</dbReference>
<dbReference type="Gene3D" id="3.40.50.300">
    <property type="entry name" value="P-loop containing nucleotide triphosphate hydrolases"/>
    <property type="match status" value="1"/>
</dbReference>
<name>A0A316FIP6_9ACTN</name>
<dbReference type="EMBL" id="QGGR01000005">
    <property type="protein sequence ID" value="PWK48788.1"/>
    <property type="molecule type" value="Genomic_DNA"/>
</dbReference>
<dbReference type="GO" id="GO:0006355">
    <property type="term" value="P:regulation of DNA-templated transcription"/>
    <property type="evidence" value="ECO:0007669"/>
    <property type="project" value="InterPro"/>
</dbReference>
<dbReference type="SMART" id="SM00862">
    <property type="entry name" value="Trans_reg_C"/>
    <property type="match status" value="1"/>
</dbReference>
<feature type="domain" description="OmpR/PhoB-type" evidence="4">
    <location>
        <begin position="22"/>
        <end position="95"/>
    </location>
</feature>
<keyword evidence="7" id="KW-1185">Reference proteome</keyword>
<protein>
    <submittedName>
        <fullName evidence="6">Putative ATPase</fullName>
    </submittedName>
</protein>
<dbReference type="InterPro" id="IPR036388">
    <property type="entry name" value="WH-like_DNA-bd_sf"/>
</dbReference>
<evidence type="ECO:0000313" key="7">
    <source>
        <dbReference type="Proteomes" id="UP000245697"/>
    </source>
</evidence>
<dbReference type="Pfam" id="PF03704">
    <property type="entry name" value="BTAD"/>
    <property type="match status" value="1"/>
</dbReference>